<name>A0A1C9CCJ5_9RHOD</name>
<evidence type="ECO:0000256" key="4">
    <source>
        <dbReference type="ARBA" id="ARBA00022640"/>
    </source>
</evidence>
<keyword evidence="6" id="KW-0150">Chloroplast</keyword>
<proteinExistence type="inferred from homology"/>
<dbReference type="EMBL" id="KY709207">
    <property type="protein sequence ID" value="ARO90332.1"/>
    <property type="molecule type" value="Genomic_DNA"/>
</dbReference>
<dbReference type="GeneID" id="29073181"/>
<evidence type="ECO:0000256" key="3">
    <source>
        <dbReference type="ARBA" id="ARBA00021585"/>
    </source>
</evidence>
<keyword evidence="4 5" id="KW-0934">Plastid</keyword>
<evidence type="ECO:0000313" key="5">
    <source>
        <dbReference type="EMBL" id="AOM66111.1"/>
    </source>
</evidence>
<sequence length="121" mass="14230">MKTKIHDLEILKQALSDLHVNFKINSSLLKDFQGQTHVVDLVISQPNGTEIGFVWNGQYELIADLQFWNQPWSIEAFLDRLSQRYAYHLILKETQNQNFQIAQEENILDGSVRLVLQRWTF</sequence>
<comment type="subcellular location">
    <subcellularLocation>
        <location evidence="1">Plastid</location>
    </subcellularLocation>
</comment>
<dbReference type="EMBL" id="KX284718">
    <property type="protein sequence ID" value="AOM66111.1"/>
    <property type="molecule type" value="Genomic_DNA"/>
</dbReference>
<dbReference type="GO" id="GO:0009536">
    <property type="term" value="C:plastid"/>
    <property type="evidence" value="ECO:0007669"/>
    <property type="project" value="UniProtKB-SubCell"/>
</dbReference>
<gene>
    <name evidence="5" type="primary">ycf35</name>
    <name evidence="5" type="ORF">Bangp_029</name>
</gene>
<reference evidence="5" key="1">
    <citation type="journal article" date="2016" name="BMC Biol.">
        <title>Parallel evolution of highly conserved plastid genome architecture in red seaweeds and seed plants.</title>
        <authorList>
            <person name="Lee J."/>
            <person name="Cho C.H."/>
            <person name="Park S.I."/>
            <person name="Choi J.W."/>
            <person name="Song H.S."/>
            <person name="West J.A."/>
            <person name="Bhattacharya D."/>
            <person name="Yoon H.S."/>
        </authorList>
    </citation>
    <scope>NUCLEOTIDE SEQUENCE</scope>
</reference>
<dbReference type="AlphaFoldDB" id="A0A1C9CCJ5"/>
<dbReference type="InterPro" id="IPR009666">
    <property type="entry name" value="Uncharacterised_Ycf35"/>
</dbReference>
<comment type="similarity">
    <text evidence="2">Belongs to the ycf35 family.</text>
</comment>
<dbReference type="PANTHER" id="PTHR39638">
    <property type="entry name" value="YCF35"/>
    <property type="match status" value="1"/>
</dbReference>
<evidence type="ECO:0000313" key="6">
    <source>
        <dbReference type="EMBL" id="ARO90332.1"/>
    </source>
</evidence>
<dbReference type="RefSeq" id="YP_009296768.1">
    <property type="nucleotide sequence ID" value="NC_031173.1"/>
</dbReference>
<evidence type="ECO:0000256" key="1">
    <source>
        <dbReference type="ARBA" id="ARBA00004474"/>
    </source>
</evidence>
<accession>A0A1C9CCJ5</accession>
<geneLocation type="plastid" evidence="5"/>
<organism evidence="5">
    <name type="scientific">Bangiopsis subsimplex</name>
    <dbReference type="NCBI Taxonomy" id="139980"/>
    <lineage>
        <taxon>Eukaryota</taxon>
        <taxon>Rhodophyta</taxon>
        <taxon>Stylonematophyceae</taxon>
        <taxon>Stylonematales</taxon>
        <taxon>Stylonemataceae</taxon>
        <taxon>Bangiopsis</taxon>
    </lineage>
</organism>
<dbReference type="Pfam" id="PF06868">
    <property type="entry name" value="DUF1257"/>
    <property type="match status" value="1"/>
</dbReference>
<reference evidence="6" key="2">
    <citation type="submission" date="2017-03" db="EMBL/GenBank/DDBJ databases">
        <title>The new red algal subphylum Proteorhodophytina comprises the largest and most divergent plastid genomes known.</title>
        <authorList>
            <person name="Munoz-Gomez S.A."/>
            <person name="Mejia-Franco F.G."/>
            <person name="Durnin K."/>
            <person name="Morgan C."/>
            <person name="Grisdale C.J."/>
            <person name="Archibald J.M."/>
            <person name="Slamovits C.H."/>
        </authorList>
    </citation>
    <scope>NUCLEOTIDE SEQUENCE</scope>
    <source>
        <strain evidence="6">UTEX LB2854</strain>
    </source>
</reference>
<dbReference type="PANTHER" id="PTHR39638:SF2">
    <property type="entry name" value="YCF35"/>
    <property type="match status" value="1"/>
</dbReference>
<evidence type="ECO:0000256" key="2">
    <source>
        <dbReference type="ARBA" id="ARBA00009068"/>
    </source>
</evidence>
<protein>
    <recommendedName>
        <fullName evidence="3">Uncharacterized protein ycf35</fullName>
    </recommendedName>
</protein>